<keyword evidence="4" id="KW-0233">DNA recombination</keyword>
<sequence>MARITRADGIIIHTDHRCVINGEERPGIPILIWSDGIDEIASEWFGSLLINEGLEGSSVHEYANILRPFLRFCRREHVRWQDVDDDFLVRWRDKLISGNSVSPDRINACLQTIFQYYCWAQEVGYLKYHVGVYTDEELGDRVNDIKFRITARSVVKFDGDRRYLSWRPTVRTRGGVQLDAGRNTPTEEEKRRLWAVVINSVQGVRDSLILSWAEQTGARRSEILQVRKSQLPKRQEMASVLKKGLPWPIPVRRKGGKIGKLKAPPRLLRRMYTYIDIQRAAVVARCREQIVGYYEPDEVFISSRTGLPLHPDSVTTMGRRNFAKAGIPRANIHRLRADFAKNTVEKFVAAAFPNGTIRPDTNLLETIIFKSAEMMGHSGTSSLRHYLTDVLNERLQTSAVTTAAELEAQIRQLELSIIELMRVFDPLDGLSQVAENIRNGKLRKAAKLMRQHADKLSN</sequence>
<dbReference type="Proteomes" id="UP000515291">
    <property type="component" value="Chromosome"/>
</dbReference>
<dbReference type="InterPro" id="IPR002104">
    <property type="entry name" value="Integrase_catalytic"/>
</dbReference>
<dbReference type="EMBL" id="CP050292">
    <property type="protein sequence ID" value="QND70212.1"/>
    <property type="molecule type" value="Genomic_DNA"/>
</dbReference>
<evidence type="ECO:0000259" key="7">
    <source>
        <dbReference type="PROSITE" id="PS51900"/>
    </source>
</evidence>
<comment type="similarity">
    <text evidence="1">Belongs to the 'phage' integrase family.</text>
</comment>
<dbReference type="Gene3D" id="1.10.150.130">
    <property type="match status" value="1"/>
</dbReference>
<keyword evidence="2" id="KW-0229">DNA integration</keyword>
<dbReference type="PANTHER" id="PTHR30349:SF64">
    <property type="entry name" value="PROPHAGE INTEGRASE INTD-RELATED"/>
    <property type="match status" value="1"/>
</dbReference>
<feature type="domain" description="Tyr recombinase" evidence="6">
    <location>
        <begin position="180"/>
        <end position="400"/>
    </location>
</feature>
<evidence type="ECO:0000256" key="3">
    <source>
        <dbReference type="ARBA" id="ARBA00023125"/>
    </source>
</evidence>
<dbReference type="InterPro" id="IPR011010">
    <property type="entry name" value="DNA_brk_join_enz"/>
</dbReference>
<dbReference type="SUPFAM" id="SSF56349">
    <property type="entry name" value="DNA breaking-rejoining enzymes"/>
    <property type="match status" value="1"/>
</dbReference>
<dbReference type="CDD" id="cd00397">
    <property type="entry name" value="DNA_BRE_C"/>
    <property type="match status" value="1"/>
</dbReference>
<evidence type="ECO:0000256" key="2">
    <source>
        <dbReference type="ARBA" id="ARBA00022908"/>
    </source>
</evidence>
<dbReference type="GO" id="GO:0015074">
    <property type="term" value="P:DNA integration"/>
    <property type="evidence" value="ECO:0007669"/>
    <property type="project" value="UniProtKB-KW"/>
</dbReference>
<dbReference type="InterPro" id="IPR013762">
    <property type="entry name" value="Integrase-like_cat_sf"/>
</dbReference>
<dbReference type="RefSeq" id="WP_184514747.1">
    <property type="nucleotide sequence ID" value="NZ_CP050292.1"/>
</dbReference>
<dbReference type="InterPro" id="IPR044068">
    <property type="entry name" value="CB"/>
</dbReference>
<evidence type="ECO:0000256" key="1">
    <source>
        <dbReference type="ARBA" id="ARBA00008857"/>
    </source>
</evidence>
<name>A0A7G6TTY0_9BRAD</name>
<dbReference type="PROSITE" id="PS51898">
    <property type="entry name" value="TYR_RECOMBINASE"/>
    <property type="match status" value="1"/>
</dbReference>
<dbReference type="GO" id="GO:0003677">
    <property type="term" value="F:DNA binding"/>
    <property type="evidence" value="ECO:0007669"/>
    <property type="project" value="UniProtKB-UniRule"/>
</dbReference>
<keyword evidence="3 5" id="KW-0238">DNA-binding</keyword>
<dbReference type="GO" id="GO:0006310">
    <property type="term" value="P:DNA recombination"/>
    <property type="evidence" value="ECO:0007669"/>
    <property type="project" value="UniProtKB-KW"/>
</dbReference>
<proteinExistence type="inferred from homology"/>
<evidence type="ECO:0000313" key="8">
    <source>
        <dbReference type="EMBL" id="QND70212.1"/>
    </source>
</evidence>
<protein>
    <submittedName>
        <fullName evidence="8">Site-specific integrase</fullName>
    </submittedName>
</protein>
<evidence type="ECO:0000313" key="9">
    <source>
        <dbReference type="Proteomes" id="UP000515291"/>
    </source>
</evidence>
<evidence type="ECO:0000256" key="5">
    <source>
        <dbReference type="PROSITE-ProRule" id="PRU01248"/>
    </source>
</evidence>
<reference evidence="9" key="1">
    <citation type="journal article" date="2020" name="Mol. Plant Microbe">
        <title>Rhizobial microsymbionts of the narrowly endemic Oxytropis species growing in Kamchatka are characterized by significant genetic diversity and possess a set of genes that are associated with T3SS and T6SS secretion systems and can affect the development of symbiosis.</title>
        <authorList>
            <person name="Safronova V."/>
            <person name="Guro P."/>
            <person name="Sazanova A."/>
            <person name="Kuznetsova I."/>
            <person name="Belimov A."/>
            <person name="Yakubov V."/>
            <person name="Chirak E."/>
            <person name="Afonin A."/>
            <person name="Gogolev Y."/>
            <person name="Andronov E."/>
            <person name="Tikhonovich I."/>
        </authorList>
    </citation>
    <scope>NUCLEOTIDE SEQUENCE [LARGE SCALE GENOMIC DNA]</scope>
    <source>
        <strain evidence="9">581</strain>
    </source>
</reference>
<dbReference type="Gene3D" id="1.10.443.10">
    <property type="entry name" value="Intergrase catalytic core"/>
    <property type="match status" value="1"/>
</dbReference>
<feature type="domain" description="Core-binding (CB)" evidence="7">
    <location>
        <begin position="35"/>
        <end position="121"/>
    </location>
</feature>
<dbReference type="InterPro" id="IPR010998">
    <property type="entry name" value="Integrase_recombinase_N"/>
</dbReference>
<accession>A0A7G6TTY0</accession>
<dbReference type="AlphaFoldDB" id="A0A7G6TTY0"/>
<organism evidence="8 9">
    <name type="scientific">Tardiphaga robiniae</name>
    <dbReference type="NCBI Taxonomy" id="943830"/>
    <lineage>
        <taxon>Bacteria</taxon>
        <taxon>Pseudomonadati</taxon>
        <taxon>Pseudomonadota</taxon>
        <taxon>Alphaproteobacteria</taxon>
        <taxon>Hyphomicrobiales</taxon>
        <taxon>Nitrobacteraceae</taxon>
        <taxon>Tardiphaga</taxon>
    </lineage>
</organism>
<evidence type="ECO:0000256" key="4">
    <source>
        <dbReference type="ARBA" id="ARBA00023172"/>
    </source>
</evidence>
<gene>
    <name evidence="8" type="ORF">HB776_02380</name>
</gene>
<dbReference type="KEGG" id="trb:HB776_02380"/>
<evidence type="ECO:0000259" key="6">
    <source>
        <dbReference type="PROSITE" id="PS51898"/>
    </source>
</evidence>
<dbReference type="InterPro" id="IPR050090">
    <property type="entry name" value="Tyrosine_recombinase_XerCD"/>
</dbReference>
<dbReference type="PROSITE" id="PS51900">
    <property type="entry name" value="CB"/>
    <property type="match status" value="1"/>
</dbReference>
<dbReference type="PANTHER" id="PTHR30349">
    <property type="entry name" value="PHAGE INTEGRASE-RELATED"/>
    <property type="match status" value="1"/>
</dbReference>